<protein>
    <recommendedName>
        <fullName evidence="1">Stage 0 sporulation protein A homolog</fullName>
    </recommendedName>
</protein>
<evidence type="ECO:0000313" key="6">
    <source>
        <dbReference type="EMBL" id="MBE5918436.1"/>
    </source>
</evidence>
<dbReference type="Gene3D" id="3.30.70.270">
    <property type="match status" value="1"/>
</dbReference>
<evidence type="ECO:0000256" key="2">
    <source>
        <dbReference type="ARBA" id="ARBA00024867"/>
    </source>
</evidence>
<dbReference type="InterPro" id="IPR001789">
    <property type="entry name" value="Sig_transdc_resp-reg_receiver"/>
</dbReference>
<evidence type="ECO:0000259" key="5">
    <source>
        <dbReference type="PROSITE" id="PS50887"/>
    </source>
</evidence>
<comment type="caution">
    <text evidence="6">The sequence shown here is derived from an EMBL/GenBank/DDBJ whole genome shotgun (WGS) entry which is preliminary data.</text>
</comment>
<dbReference type="InterPro" id="IPR011006">
    <property type="entry name" value="CheY-like_superfamily"/>
</dbReference>
<dbReference type="Pfam" id="PF00072">
    <property type="entry name" value="Response_reg"/>
    <property type="match status" value="1"/>
</dbReference>
<dbReference type="PANTHER" id="PTHR45138">
    <property type="entry name" value="REGULATORY COMPONENTS OF SENSORY TRANSDUCTION SYSTEM"/>
    <property type="match status" value="1"/>
</dbReference>
<reference evidence="6" key="1">
    <citation type="submission" date="2019-04" db="EMBL/GenBank/DDBJ databases">
        <title>Evolution of Biomass-Degrading Anaerobic Consortia Revealed by Metagenomics.</title>
        <authorList>
            <person name="Peng X."/>
        </authorList>
    </citation>
    <scope>NUCLEOTIDE SEQUENCE</scope>
    <source>
        <strain evidence="6">SIG311</strain>
    </source>
</reference>
<dbReference type="EMBL" id="SVER01000002">
    <property type="protein sequence ID" value="MBE5918436.1"/>
    <property type="molecule type" value="Genomic_DNA"/>
</dbReference>
<dbReference type="AlphaFoldDB" id="A0A927YPJ1"/>
<accession>A0A927YPJ1</accession>
<evidence type="ECO:0000313" key="7">
    <source>
        <dbReference type="Proteomes" id="UP000766246"/>
    </source>
</evidence>
<dbReference type="Pfam" id="PF00990">
    <property type="entry name" value="GGDEF"/>
    <property type="match status" value="1"/>
</dbReference>
<feature type="domain" description="Response regulatory" evidence="4">
    <location>
        <begin position="3"/>
        <end position="117"/>
    </location>
</feature>
<evidence type="ECO:0000256" key="1">
    <source>
        <dbReference type="ARBA" id="ARBA00018672"/>
    </source>
</evidence>
<dbReference type="InterPro" id="IPR043128">
    <property type="entry name" value="Rev_trsase/Diguanyl_cyclase"/>
</dbReference>
<dbReference type="Proteomes" id="UP000766246">
    <property type="component" value="Unassembled WGS sequence"/>
</dbReference>
<dbReference type="SUPFAM" id="SSF52172">
    <property type="entry name" value="CheY-like"/>
    <property type="match status" value="1"/>
</dbReference>
<dbReference type="PANTHER" id="PTHR45138:SF9">
    <property type="entry name" value="DIGUANYLATE CYCLASE DGCM-RELATED"/>
    <property type="match status" value="1"/>
</dbReference>
<dbReference type="GO" id="GO:0000160">
    <property type="term" value="P:phosphorelay signal transduction system"/>
    <property type="evidence" value="ECO:0007669"/>
    <property type="project" value="InterPro"/>
</dbReference>
<gene>
    <name evidence="6" type="ORF">E7272_01210</name>
</gene>
<keyword evidence="3" id="KW-0597">Phosphoprotein</keyword>
<name>A0A927YPJ1_9FIRM</name>
<proteinExistence type="predicted"/>
<sequence length="433" mass="48551">MEKILIVDDQIITLKMTAHILSTSYETICATSGEEAIGIYKRERPNMILSDLNMPGMSGFELQNTLQDMYQEHIPVMFMTADSSDETEIRGFENGAVDYIKKPFRADVLLRRVANILKNVEKINGLKKAADTDPMTGLLNKASSQFEIGEAVGKTEGMLMMIDLDSFKLVNDLYGHSMGDKVLIRFAEIIKSAVRTTDIVGRMGGDEFIAFCQYISEEEVVAEKARYINQELLKSAREYMGEDMTIPLGASIGAVTVPDEGTDFLTLYQKADKALYDVKQNGKHGYAIYREHQHEELSKDCADNGIMREIAILSERNKEKGAMVLSSEQFRLIYRFLARAELNYHRENKLALFTVTENEGATVNEEPAQMLVDVMSHSLRSSDVVTKRNSNTVAVILLEASPVDTGVVIERLLGKWNEMDTGMSISYEVEQIG</sequence>
<evidence type="ECO:0000256" key="3">
    <source>
        <dbReference type="PROSITE-ProRule" id="PRU00169"/>
    </source>
</evidence>
<feature type="modified residue" description="4-aspartylphosphate" evidence="3">
    <location>
        <position position="51"/>
    </location>
</feature>
<dbReference type="InterPro" id="IPR000160">
    <property type="entry name" value="GGDEF_dom"/>
</dbReference>
<dbReference type="NCBIfam" id="TIGR00254">
    <property type="entry name" value="GGDEF"/>
    <property type="match status" value="1"/>
</dbReference>
<dbReference type="InterPro" id="IPR050469">
    <property type="entry name" value="Diguanylate_Cyclase"/>
</dbReference>
<feature type="domain" description="GGDEF" evidence="5">
    <location>
        <begin position="155"/>
        <end position="291"/>
    </location>
</feature>
<dbReference type="Gene3D" id="3.40.50.2300">
    <property type="match status" value="1"/>
</dbReference>
<comment type="function">
    <text evidence="2">May play the central regulatory role in sporulation. It may be an element of the effector pathway responsible for the activation of sporulation genes in response to nutritional stress. Spo0A may act in concert with spo0H (a sigma factor) to control the expression of some genes that are critical to the sporulation process.</text>
</comment>
<dbReference type="PROSITE" id="PS50887">
    <property type="entry name" value="GGDEF"/>
    <property type="match status" value="1"/>
</dbReference>
<dbReference type="SUPFAM" id="SSF55073">
    <property type="entry name" value="Nucleotide cyclase"/>
    <property type="match status" value="1"/>
</dbReference>
<dbReference type="SMART" id="SM00448">
    <property type="entry name" value="REC"/>
    <property type="match status" value="1"/>
</dbReference>
<dbReference type="CDD" id="cd01949">
    <property type="entry name" value="GGDEF"/>
    <property type="match status" value="1"/>
</dbReference>
<dbReference type="InterPro" id="IPR029787">
    <property type="entry name" value="Nucleotide_cyclase"/>
</dbReference>
<organism evidence="6 7">
    <name type="scientific">Pseudobutyrivibrio ruminis</name>
    <dbReference type="NCBI Taxonomy" id="46206"/>
    <lineage>
        <taxon>Bacteria</taxon>
        <taxon>Bacillati</taxon>
        <taxon>Bacillota</taxon>
        <taxon>Clostridia</taxon>
        <taxon>Lachnospirales</taxon>
        <taxon>Lachnospiraceae</taxon>
        <taxon>Pseudobutyrivibrio</taxon>
    </lineage>
</organism>
<dbReference type="PROSITE" id="PS50110">
    <property type="entry name" value="RESPONSE_REGULATORY"/>
    <property type="match status" value="1"/>
</dbReference>
<evidence type="ECO:0000259" key="4">
    <source>
        <dbReference type="PROSITE" id="PS50110"/>
    </source>
</evidence>
<dbReference type="GO" id="GO:0052621">
    <property type="term" value="F:diguanylate cyclase activity"/>
    <property type="evidence" value="ECO:0007669"/>
    <property type="project" value="TreeGrafter"/>
</dbReference>
<dbReference type="SMART" id="SM00267">
    <property type="entry name" value="GGDEF"/>
    <property type="match status" value="1"/>
</dbReference>